<dbReference type="SUPFAM" id="SSF46689">
    <property type="entry name" value="Homeodomain-like"/>
    <property type="match status" value="1"/>
</dbReference>
<dbReference type="GO" id="GO:0003700">
    <property type="term" value="F:DNA-binding transcription factor activity"/>
    <property type="evidence" value="ECO:0007669"/>
    <property type="project" value="InterPro"/>
</dbReference>
<evidence type="ECO:0000256" key="3">
    <source>
        <dbReference type="ARBA" id="ARBA00023163"/>
    </source>
</evidence>
<dbReference type="AlphaFoldDB" id="A0A562T7K7"/>
<dbReference type="RefSeq" id="WP_145715018.1">
    <property type="nucleotide sequence ID" value="NZ_BAAAFY010000001.1"/>
</dbReference>
<dbReference type="PANTHER" id="PTHR43280">
    <property type="entry name" value="ARAC-FAMILY TRANSCRIPTIONAL REGULATOR"/>
    <property type="match status" value="1"/>
</dbReference>
<keyword evidence="2 5" id="KW-0238">DNA-binding</keyword>
<dbReference type="Gene3D" id="2.60.120.10">
    <property type="entry name" value="Jelly Rolls"/>
    <property type="match status" value="1"/>
</dbReference>
<dbReference type="InterPro" id="IPR037923">
    <property type="entry name" value="HTH-like"/>
</dbReference>
<dbReference type="PROSITE" id="PS01124">
    <property type="entry name" value="HTH_ARAC_FAMILY_2"/>
    <property type="match status" value="1"/>
</dbReference>
<dbReference type="EMBL" id="VLLG01000003">
    <property type="protein sequence ID" value="TWI89006.1"/>
    <property type="molecule type" value="Genomic_DNA"/>
</dbReference>
<dbReference type="Pfam" id="PF02311">
    <property type="entry name" value="AraC_binding"/>
    <property type="match status" value="1"/>
</dbReference>
<dbReference type="InterPro" id="IPR003313">
    <property type="entry name" value="AraC-bd"/>
</dbReference>
<organism evidence="5 6">
    <name type="scientific">Chitinophaga japonensis</name>
    <name type="common">Flexibacter japonensis</name>
    <dbReference type="NCBI Taxonomy" id="104662"/>
    <lineage>
        <taxon>Bacteria</taxon>
        <taxon>Pseudomonadati</taxon>
        <taxon>Bacteroidota</taxon>
        <taxon>Chitinophagia</taxon>
        <taxon>Chitinophagales</taxon>
        <taxon>Chitinophagaceae</taxon>
        <taxon>Chitinophaga</taxon>
    </lineage>
</organism>
<dbReference type="InterPro" id="IPR018060">
    <property type="entry name" value="HTH_AraC"/>
</dbReference>
<evidence type="ECO:0000256" key="2">
    <source>
        <dbReference type="ARBA" id="ARBA00023125"/>
    </source>
</evidence>
<comment type="caution">
    <text evidence="5">The sequence shown here is derived from an EMBL/GenBank/DDBJ whole genome shotgun (WGS) entry which is preliminary data.</text>
</comment>
<dbReference type="Pfam" id="PF12833">
    <property type="entry name" value="HTH_18"/>
    <property type="match status" value="1"/>
</dbReference>
<gene>
    <name evidence="5" type="ORF">LX66_3099</name>
</gene>
<evidence type="ECO:0000259" key="4">
    <source>
        <dbReference type="PROSITE" id="PS01124"/>
    </source>
</evidence>
<name>A0A562T7K7_CHIJA</name>
<sequence length="290" mass="33139">MLDQTKLLDSLKQHHHLSIRVTVNCNVQVPANIYRQLLTPHRSLHYVFILVMQGKSVHTVDMETVTVHAGQLLFVLPHQAHLVAPRESSISYFTLNFDERCLSLLPKPFQFLLNPLHNQLLTFDESTLQRVRAHFEMLSQLLAEPDMDTDLVLANLNTLLTELNRTYVANHKKGKDADGHLSKFIAFKMLVEAEFMEQPAIQAIAIRLSLTTNSLYSIVKHYSGLSPKAFIIQRLMVEAQRRLYYSETSAKTLAYELGFSDPGYFSRLFRKSTGKSITHFVKEVQDLSGN</sequence>
<dbReference type="SMART" id="SM00342">
    <property type="entry name" value="HTH_ARAC"/>
    <property type="match status" value="1"/>
</dbReference>
<dbReference type="InterPro" id="IPR009057">
    <property type="entry name" value="Homeodomain-like_sf"/>
</dbReference>
<reference evidence="5 6" key="1">
    <citation type="journal article" date="2013" name="Stand. Genomic Sci.">
        <title>Genomic Encyclopedia of Type Strains, Phase I: The one thousand microbial genomes (KMG-I) project.</title>
        <authorList>
            <person name="Kyrpides N.C."/>
            <person name="Woyke T."/>
            <person name="Eisen J.A."/>
            <person name="Garrity G."/>
            <person name="Lilburn T.G."/>
            <person name="Beck B.J."/>
            <person name="Whitman W.B."/>
            <person name="Hugenholtz P."/>
            <person name="Klenk H.P."/>
        </authorList>
    </citation>
    <scope>NUCLEOTIDE SEQUENCE [LARGE SCALE GENOMIC DNA]</scope>
    <source>
        <strain evidence="5 6">DSM 13484</strain>
    </source>
</reference>
<dbReference type="OrthoDB" id="9793451at2"/>
<feature type="domain" description="HTH araC/xylS-type" evidence="4">
    <location>
        <begin position="185"/>
        <end position="283"/>
    </location>
</feature>
<evidence type="ECO:0000313" key="5">
    <source>
        <dbReference type="EMBL" id="TWI89006.1"/>
    </source>
</evidence>
<evidence type="ECO:0000313" key="6">
    <source>
        <dbReference type="Proteomes" id="UP000316778"/>
    </source>
</evidence>
<keyword evidence="6" id="KW-1185">Reference proteome</keyword>
<dbReference type="PANTHER" id="PTHR43280:SF32">
    <property type="entry name" value="TRANSCRIPTIONAL REGULATORY PROTEIN"/>
    <property type="match status" value="1"/>
</dbReference>
<dbReference type="Proteomes" id="UP000316778">
    <property type="component" value="Unassembled WGS sequence"/>
</dbReference>
<keyword evidence="1" id="KW-0805">Transcription regulation</keyword>
<evidence type="ECO:0000256" key="1">
    <source>
        <dbReference type="ARBA" id="ARBA00023015"/>
    </source>
</evidence>
<protein>
    <submittedName>
        <fullName evidence="5">AraC-like DNA-binding protein</fullName>
    </submittedName>
</protein>
<accession>A0A562T7K7</accession>
<dbReference type="SUPFAM" id="SSF51215">
    <property type="entry name" value="Regulatory protein AraC"/>
    <property type="match status" value="1"/>
</dbReference>
<dbReference type="GO" id="GO:0043565">
    <property type="term" value="F:sequence-specific DNA binding"/>
    <property type="evidence" value="ECO:0007669"/>
    <property type="project" value="InterPro"/>
</dbReference>
<proteinExistence type="predicted"/>
<dbReference type="InterPro" id="IPR014710">
    <property type="entry name" value="RmlC-like_jellyroll"/>
</dbReference>
<keyword evidence="3" id="KW-0804">Transcription</keyword>
<dbReference type="Gene3D" id="1.10.10.60">
    <property type="entry name" value="Homeodomain-like"/>
    <property type="match status" value="1"/>
</dbReference>